<proteinExistence type="predicted"/>
<comment type="caution">
    <text evidence="2">The sequence shown here is derived from an EMBL/GenBank/DDBJ whole genome shotgun (WGS) entry which is preliminary data.</text>
</comment>
<name>A0A4R3UVP1_ROSSA</name>
<sequence>MTDNSFTKFVPGFEFLQGLVKNAGSALPGIGQWVAPTLNPEELAKRIEELRTVQFWLEQNARMLAATIQALEVQRMTLSTLKSMNVPLAELRDSLKLPEAPAWPGVPPEVLAAAAPAAQAAAKTVAKTAAKTAARTVKTAGDAAKAAAANPAAAIDPTQWWTALSQQFTQLATSAMKDTATDAAKNLAGSLVKQSFDAASDTLRKAATMPGAVVGSVAKGLAGVAPGSARPPAPARKRAPAAKRKA</sequence>
<dbReference type="OrthoDB" id="8566581at2"/>
<dbReference type="InterPro" id="IPR050026">
    <property type="entry name" value="PHA_gran_PhaM_N"/>
</dbReference>
<feature type="compositionally biased region" description="Basic residues" evidence="1">
    <location>
        <begin position="235"/>
        <end position="246"/>
    </location>
</feature>
<dbReference type="Proteomes" id="UP000295110">
    <property type="component" value="Unassembled WGS sequence"/>
</dbReference>
<dbReference type="AlphaFoldDB" id="A0A4R3UVP1"/>
<accession>A0A4R3UVP1</accession>
<evidence type="ECO:0000256" key="1">
    <source>
        <dbReference type="SAM" id="MobiDB-lite"/>
    </source>
</evidence>
<feature type="region of interest" description="Disordered" evidence="1">
    <location>
        <begin position="222"/>
        <end position="246"/>
    </location>
</feature>
<reference evidence="2 3" key="1">
    <citation type="submission" date="2019-03" db="EMBL/GenBank/DDBJ databases">
        <title>Genomic Encyclopedia of Type Strains, Phase IV (KMG-IV): sequencing the most valuable type-strain genomes for metagenomic binning, comparative biology and taxonomic classification.</title>
        <authorList>
            <person name="Goeker M."/>
        </authorList>
    </citation>
    <scope>NUCLEOTIDE SEQUENCE [LARGE SCALE GENOMIC DNA]</scope>
    <source>
        <strain evidence="2 3">DSM 654</strain>
    </source>
</reference>
<gene>
    <name evidence="2" type="ORF">EV671_1014104</name>
</gene>
<evidence type="ECO:0000313" key="3">
    <source>
        <dbReference type="Proteomes" id="UP000295110"/>
    </source>
</evidence>
<dbReference type="RefSeq" id="WP_132572330.1">
    <property type="nucleotide sequence ID" value="NZ_CBCSGL010000011.1"/>
</dbReference>
<evidence type="ECO:0000313" key="2">
    <source>
        <dbReference type="EMBL" id="TCU96226.1"/>
    </source>
</evidence>
<protein>
    <submittedName>
        <fullName evidence="2">Uncharacterized protein</fullName>
    </submittedName>
</protein>
<dbReference type="NCBIfam" id="NF043076">
    <property type="entry name" value="PHA_gran_PhaM"/>
    <property type="match status" value="1"/>
</dbReference>
<dbReference type="EMBL" id="SMBU01000014">
    <property type="protein sequence ID" value="TCU96226.1"/>
    <property type="molecule type" value="Genomic_DNA"/>
</dbReference>
<keyword evidence="3" id="KW-1185">Reference proteome</keyword>
<organism evidence="2 3">
    <name type="scientific">Roseateles saccharophilus</name>
    <name type="common">Pseudomonas saccharophila</name>
    <dbReference type="NCBI Taxonomy" id="304"/>
    <lineage>
        <taxon>Bacteria</taxon>
        <taxon>Pseudomonadati</taxon>
        <taxon>Pseudomonadota</taxon>
        <taxon>Betaproteobacteria</taxon>
        <taxon>Burkholderiales</taxon>
        <taxon>Sphaerotilaceae</taxon>
        <taxon>Roseateles</taxon>
    </lineage>
</organism>